<feature type="chain" id="PRO_5018779114" evidence="2">
    <location>
        <begin position="21"/>
        <end position="620"/>
    </location>
</feature>
<dbReference type="Pfam" id="PF07940">
    <property type="entry name" value="Hepar_II_III_C"/>
    <property type="match status" value="1"/>
</dbReference>
<dbReference type="PANTHER" id="PTHR38045:SF1">
    <property type="entry name" value="HEPARINASE II_III-LIKE PROTEIN"/>
    <property type="match status" value="1"/>
</dbReference>
<dbReference type="AlphaFoldDB" id="A0A3S3PRZ3"/>
<dbReference type="Proteomes" id="UP000284120">
    <property type="component" value="Unassembled WGS sequence"/>
</dbReference>
<keyword evidence="2" id="KW-0732">Signal</keyword>
<keyword evidence="5" id="KW-1185">Reference proteome</keyword>
<evidence type="ECO:0000259" key="3">
    <source>
        <dbReference type="Pfam" id="PF07940"/>
    </source>
</evidence>
<accession>A0A3S3PRZ3</accession>
<dbReference type="InterPro" id="IPR008929">
    <property type="entry name" value="Chondroitin_lyas"/>
</dbReference>
<feature type="signal peptide" evidence="2">
    <location>
        <begin position="1"/>
        <end position="20"/>
    </location>
</feature>
<dbReference type="GO" id="GO:0016829">
    <property type="term" value="F:lyase activity"/>
    <property type="evidence" value="ECO:0007669"/>
    <property type="project" value="InterPro"/>
</dbReference>
<protein>
    <submittedName>
        <fullName evidence="4">Heparinase</fullName>
    </submittedName>
</protein>
<name>A0A3S3PRZ3_9SPHI</name>
<dbReference type="OrthoDB" id="175534at2"/>
<evidence type="ECO:0000313" key="5">
    <source>
        <dbReference type="Proteomes" id="UP000284120"/>
    </source>
</evidence>
<reference evidence="4 5" key="1">
    <citation type="submission" date="2018-06" db="EMBL/GenBank/DDBJ databases">
        <title>Pedobacter endophyticus sp. nov., an endophytic bacterium isolated from a leaf of Triticum aestivum.</title>
        <authorList>
            <person name="Zhang L."/>
        </authorList>
    </citation>
    <scope>NUCLEOTIDE SEQUENCE [LARGE SCALE GENOMIC DNA]</scope>
    <source>
        <strain evidence="4 5">CM134L-2</strain>
    </source>
</reference>
<feature type="domain" description="Heparinase II/III-like C-terminal" evidence="3">
    <location>
        <begin position="374"/>
        <end position="562"/>
    </location>
</feature>
<dbReference type="PANTHER" id="PTHR38045">
    <property type="entry name" value="CHROMOSOME 1, WHOLE GENOME SHOTGUN SEQUENCE"/>
    <property type="match status" value="1"/>
</dbReference>
<dbReference type="GO" id="GO:0030313">
    <property type="term" value="C:cell envelope"/>
    <property type="evidence" value="ECO:0007669"/>
    <property type="project" value="UniProtKB-SubCell"/>
</dbReference>
<comment type="caution">
    <text evidence="4">The sequence shown here is derived from an EMBL/GenBank/DDBJ whole genome shotgun (WGS) entry which is preliminary data.</text>
</comment>
<sequence>MSMRILTLIFTIFTTGFAFAQQQIDVAKVKEHPRLLLLANEESKIKSEIKNDKAWADVNDAIIQECTAITQLPTIERKMIGRRLLQTSREALRRVFFLSYAWRMTGRDEYFKKCEEELLAVSKFEDWNPDHFLDVAEMTLAVAIGYDWLYPKLSQSSKDIISKAIIDKGLTPALNPKHNGWQRGKNNWNQVCNTGITFGALAVFEQQPVVATQIIEKAIQSIKLPMAAYGPEGNYVEGYSYWAYGTSFNLFFISALEKIFDTDFGLAKEPGFLQTASFYQNLIGTSGIPFNYGDAGGNEGLQPAMFWFADKLKDNSLLSIEKEYLQTSKYNVKTNRLLPAAMIWGKGVKLNEMIAPKTNLWFGRSENEIAVLRSGWERGKDIYVGFKGGTASVGHAHMDAGSFVLDMDGVRWASELGMQQYNSLESAGLSIWDMSQKSQRWQVFRLNNHSHNTLTVNGKLHNMVGNAKLVSKSDDANNTRAVFDLSPVFQPDLQQAQRGIAIIDKTYVTVRDEISTADKEAVVRWAMLTPAKVENLKAKEATLTSKGKQLKFYVEGLEEVKLQTWSTDPPQSYDAPNPGTTLLGFELKLPANSKRSFNVVFVNADGKIVDKAKLKSLSNW</sequence>
<dbReference type="Gene3D" id="2.70.98.70">
    <property type="match status" value="1"/>
</dbReference>
<dbReference type="InterPro" id="IPR012480">
    <property type="entry name" value="Hepar_II_III_C"/>
</dbReference>
<dbReference type="EMBL" id="SAYW01000010">
    <property type="protein sequence ID" value="RWU03476.1"/>
    <property type="molecule type" value="Genomic_DNA"/>
</dbReference>
<comment type="subcellular location">
    <subcellularLocation>
        <location evidence="1">Cell envelope</location>
    </subcellularLocation>
</comment>
<organism evidence="4 5">
    <name type="scientific">Pedobacter chitinilyticus</name>
    <dbReference type="NCBI Taxonomy" id="2233776"/>
    <lineage>
        <taxon>Bacteria</taxon>
        <taxon>Pseudomonadati</taxon>
        <taxon>Bacteroidota</taxon>
        <taxon>Sphingobacteriia</taxon>
        <taxon>Sphingobacteriales</taxon>
        <taxon>Sphingobacteriaceae</taxon>
        <taxon>Pedobacter</taxon>
    </lineage>
</organism>
<proteinExistence type="predicted"/>
<gene>
    <name evidence="4" type="ORF">DPV69_20700</name>
</gene>
<dbReference type="Gene3D" id="1.50.10.100">
    <property type="entry name" value="Chondroitin AC/alginate lyase"/>
    <property type="match status" value="1"/>
</dbReference>
<dbReference type="SUPFAM" id="SSF48230">
    <property type="entry name" value="Chondroitin AC/alginate lyase"/>
    <property type="match status" value="1"/>
</dbReference>
<evidence type="ECO:0000256" key="1">
    <source>
        <dbReference type="ARBA" id="ARBA00004196"/>
    </source>
</evidence>
<evidence type="ECO:0000313" key="4">
    <source>
        <dbReference type="EMBL" id="RWU03476.1"/>
    </source>
</evidence>
<evidence type="ECO:0000256" key="2">
    <source>
        <dbReference type="SAM" id="SignalP"/>
    </source>
</evidence>